<proteinExistence type="predicted"/>
<gene>
    <name evidence="1" type="ordered locus">Bcell_2085</name>
</gene>
<accession>E6U1I3</accession>
<protein>
    <submittedName>
        <fullName evidence="1">Uncharacterized protein</fullName>
    </submittedName>
</protein>
<dbReference type="EMBL" id="CP002394">
    <property type="protein sequence ID" value="ADU30346.1"/>
    <property type="molecule type" value="Genomic_DNA"/>
</dbReference>
<dbReference type="KEGG" id="bco:Bcell_2085"/>
<dbReference type="HOGENOM" id="CLU_2582294_0_0_9"/>
<dbReference type="STRING" id="649639.Bcell_2085"/>
<evidence type="ECO:0000313" key="1">
    <source>
        <dbReference type="EMBL" id="ADU30346.1"/>
    </source>
</evidence>
<keyword evidence="2" id="KW-1185">Reference proteome</keyword>
<organism evidence="1 2">
    <name type="scientific">Evansella cellulosilytica (strain ATCC 21833 / DSM 2522 / FERM P-1141 / JCM 9156 / N-4)</name>
    <name type="common">Bacillus cellulosilyticus</name>
    <dbReference type="NCBI Taxonomy" id="649639"/>
    <lineage>
        <taxon>Bacteria</taxon>
        <taxon>Bacillati</taxon>
        <taxon>Bacillota</taxon>
        <taxon>Bacilli</taxon>
        <taxon>Bacillales</taxon>
        <taxon>Bacillaceae</taxon>
        <taxon>Evansella</taxon>
    </lineage>
</organism>
<dbReference type="AlphaFoldDB" id="E6U1I3"/>
<reference evidence="1" key="1">
    <citation type="submission" date="2010-12" db="EMBL/GenBank/DDBJ databases">
        <title>Complete sequence of Bacillus cellulosilyticus DSM 2522.</title>
        <authorList>
            <consortium name="US DOE Joint Genome Institute"/>
            <person name="Lucas S."/>
            <person name="Copeland A."/>
            <person name="Lapidus A."/>
            <person name="Cheng J.-F."/>
            <person name="Bruce D."/>
            <person name="Goodwin L."/>
            <person name="Pitluck S."/>
            <person name="Chertkov O."/>
            <person name="Detter J.C."/>
            <person name="Han C."/>
            <person name="Tapia R."/>
            <person name="Land M."/>
            <person name="Hauser L."/>
            <person name="Jeffries C."/>
            <person name="Kyrpides N."/>
            <person name="Ivanova N."/>
            <person name="Mikhailova N."/>
            <person name="Brumm P."/>
            <person name="Mead D."/>
            <person name="Woyke T."/>
        </authorList>
    </citation>
    <scope>NUCLEOTIDE SEQUENCE [LARGE SCALE GENOMIC DNA]</scope>
    <source>
        <strain evidence="1">DSM 2522</strain>
    </source>
</reference>
<dbReference type="Proteomes" id="UP000001401">
    <property type="component" value="Chromosome"/>
</dbReference>
<evidence type="ECO:0000313" key="2">
    <source>
        <dbReference type="Proteomes" id="UP000001401"/>
    </source>
</evidence>
<name>E6U1I3_EVAC2</name>
<dbReference type="RefSeq" id="WP_013488682.1">
    <property type="nucleotide sequence ID" value="NC_014829.1"/>
</dbReference>
<sequence length="80" mass="9609">MTNDNLLDFEEVFEYKKIENARKQLPEAEREFYQYFLQANIDFAVFPFERVAERYGLSVEEVRDKVIEIEKKINDIAAQL</sequence>